<dbReference type="SUPFAM" id="SSF52540">
    <property type="entry name" value="P-loop containing nucleoside triphosphate hydrolases"/>
    <property type="match status" value="1"/>
</dbReference>
<sequence length="496" mass="56068">MKAANHLYSKEEQLVFVRSSFTTLERRGIAITPHFPDWIYRAGMALAYYGESGREIFHIASKLNPSYNQEKSDTQFSDCLRNFDPVRITWDSFVKVTDDAWVNMKPEVKEEKEKMVGQPPAKGDYEFFLNEEIKPDYLKLLKDATIDLNEELAPPPVCLEVVQGQIKSTIGTRGNFSLLIGKPKSRKTFLLSIVVAASLNSEPVLGLIKGSLPANKRKVLYFDTEQGKHDVQKAGKRVLKMAAKSATENLQVVYLRKYDIKERLKIIETAIYKTKNLGLVVIDGVRDLTSSINDEEQASMIANKFLKWTEECDIHIMSVLHQNKGDTNARGHLGTELQNKAETVLSITKKNEVSLVEPVLCRDMDFQPFAFGIDENGIPVPADPKELMSSEEDEAFKPGKSTSPDSSQNLAKSKEPGEVSVETHKQLLELVFRENPHLKYNELLTQVKHASRICRLNLGDNKAKEFITWYQSNGHISKQGKEKTKGCFYQLEPVPV</sequence>
<dbReference type="InterPro" id="IPR027417">
    <property type="entry name" value="P-loop_NTPase"/>
</dbReference>
<protein>
    <submittedName>
        <fullName evidence="2">AAA family ATPase</fullName>
    </submittedName>
</protein>
<feature type="compositionally biased region" description="Polar residues" evidence="1">
    <location>
        <begin position="400"/>
        <end position="411"/>
    </location>
</feature>
<comment type="caution">
    <text evidence="2">The sequence shown here is derived from an EMBL/GenBank/DDBJ whole genome shotgun (WGS) entry which is preliminary data.</text>
</comment>
<dbReference type="RefSeq" id="WP_150087508.1">
    <property type="nucleotide sequence ID" value="NZ_VWSF01000003.1"/>
</dbReference>
<dbReference type="EMBL" id="VWSF01000003">
    <property type="protein sequence ID" value="KAA5548377.1"/>
    <property type="molecule type" value="Genomic_DNA"/>
</dbReference>
<proteinExistence type="predicted"/>
<organism evidence="2 3">
    <name type="scientific">Adhaeribacter rhizoryzae</name>
    <dbReference type="NCBI Taxonomy" id="2607907"/>
    <lineage>
        <taxon>Bacteria</taxon>
        <taxon>Pseudomonadati</taxon>
        <taxon>Bacteroidota</taxon>
        <taxon>Cytophagia</taxon>
        <taxon>Cytophagales</taxon>
        <taxon>Hymenobacteraceae</taxon>
        <taxon>Adhaeribacter</taxon>
    </lineage>
</organism>
<evidence type="ECO:0000256" key="1">
    <source>
        <dbReference type="SAM" id="MobiDB-lite"/>
    </source>
</evidence>
<gene>
    <name evidence="2" type="ORF">F0145_06525</name>
</gene>
<evidence type="ECO:0000313" key="3">
    <source>
        <dbReference type="Proteomes" id="UP000323426"/>
    </source>
</evidence>
<dbReference type="Pfam" id="PF13481">
    <property type="entry name" value="AAA_25"/>
    <property type="match status" value="1"/>
</dbReference>
<accession>A0A5M6DLF5</accession>
<dbReference type="Proteomes" id="UP000323426">
    <property type="component" value="Unassembled WGS sequence"/>
</dbReference>
<dbReference type="Gene3D" id="3.40.50.300">
    <property type="entry name" value="P-loop containing nucleotide triphosphate hydrolases"/>
    <property type="match status" value="1"/>
</dbReference>
<evidence type="ECO:0000313" key="2">
    <source>
        <dbReference type="EMBL" id="KAA5548377.1"/>
    </source>
</evidence>
<feature type="region of interest" description="Disordered" evidence="1">
    <location>
        <begin position="380"/>
        <end position="419"/>
    </location>
</feature>
<dbReference type="AlphaFoldDB" id="A0A5M6DLF5"/>
<reference evidence="2 3" key="1">
    <citation type="submission" date="2019-09" db="EMBL/GenBank/DDBJ databases">
        <title>Genome sequence and assembly of Adhaeribacter sp.</title>
        <authorList>
            <person name="Chhetri G."/>
        </authorList>
    </citation>
    <scope>NUCLEOTIDE SEQUENCE [LARGE SCALE GENOMIC DNA]</scope>
    <source>
        <strain evidence="2 3">DK36</strain>
    </source>
</reference>
<keyword evidence="3" id="KW-1185">Reference proteome</keyword>
<name>A0A5M6DLF5_9BACT</name>